<keyword evidence="3" id="KW-1185">Reference proteome</keyword>
<dbReference type="AlphaFoldDB" id="A0A5M3Y704"/>
<accession>A0A5M3Y704</accession>
<sequence length="71" mass="7591">MNKAVPLKPLDPINNGSITETGTDSYRLAHTPRPGKPQKSTDAPGAHVPFGQHLGGPNHVRESQPQDCGIR</sequence>
<evidence type="ECO:0000256" key="1">
    <source>
        <dbReference type="SAM" id="MobiDB-lite"/>
    </source>
</evidence>
<feature type="compositionally biased region" description="Polar residues" evidence="1">
    <location>
        <begin position="14"/>
        <end position="24"/>
    </location>
</feature>
<comment type="caution">
    <text evidence="2">The sequence shown here is derived from an EMBL/GenBank/DDBJ whole genome shotgun (WGS) entry which is preliminary data.</text>
</comment>
<protein>
    <submittedName>
        <fullName evidence="2">Uncharacterized protein</fullName>
    </submittedName>
</protein>
<feature type="compositionally biased region" description="Basic and acidic residues" evidence="1">
    <location>
        <begin position="59"/>
        <end position="71"/>
    </location>
</feature>
<dbReference type="Proteomes" id="UP000377595">
    <property type="component" value="Unassembled WGS sequence"/>
</dbReference>
<name>A0A5M3Y704_9ACTN</name>
<reference evidence="2 3" key="1">
    <citation type="submission" date="2019-10" db="EMBL/GenBank/DDBJ databases">
        <title>Whole genome shotgun sequence of Acrocarpospora pleiomorpha NBRC 16267.</title>
        <authorList>
            <person name="Ichikawa N."/>
            <person name="Kimura A."/>
            <person name="Kitahashi Y."/>
            <person name="Komaki H."/>
            <person name="Oguchi A."/>
        </authorList>
    </citation>
    <scope>NUCLEOTIDE SEQUENCE [LARGE SCALE GENOMIC DNA]</scope>
    <source>
        <strain evidence="2 3">NBRC 16267</strain>
    </source>
</reference>
<evidence type="ECO:0000313" key="2">
    <source>
        <dbReference type="EMBL" id="GES27468.1"/>
    </source>
</evidence>
<proteinExistence type="predicted"/>
<dbReference type="EMBL" id="BLAF01000134">
    <property type="protein sequence ID" value="GES27468.1"/>
    <property type="molecule type" value="Genomic_DNA"/>
</dbReference>
<feature type="region of interest" description="Disordered" evidence="1">
    <location>
        <begin position="1"/>
        <end position="71"/>
    </location>
</feature>
<organism evidence="2 3">
    <name type="scientific">Acrocarpospora pleiomorpha</name>
    <dbReference type="NCBI Taxonomy" id="90975"/>
    <lineage>
        <taxon>Bacteria</taxon>
        <taxon>Bacillati</taxon>
        <taxon>Actinomycetota</taxon>
        <taxon>Actinomycetes</taxon>
        <taxon>Streptosporangiales</taxon>
        <taxon>Streptosporangiaceae</taxon>
        <taxon>Acrocarpospora</taxon>
    </lineage>
</organism>
<evidence type="ECO:0000313" key="3">
    <source>
        <dbReference type="Proteomes" id="UP000377595"/>
    </source>
</evidence>
<gene>
    <name evidence="2" type="ORF">Aple_103680</name>
</gene>